<keyword evidence="3" id="KW-1185">Reference proteome</keyword>
<protein>
    <submittedName>
        <fullName evidence="1 2">Uncharacterized protein</fullName>
    </submittedName>
</protein>
<dbReference type="Gramene" id="Pp3c3_9130V3.1">
    <property type="protein sequence ID" value="PAC:32945115.CDS.1"/>
    <property type="gene ID" value="Pp3c3_9130"/>
</dbReference>
<gene>
    <name evidence="1" type="ORF">PHYPA_004164</name>
</gene>
<dbReference type="GO" id="GO:0003676">
    <property type="term" value="F:nucleic acid binding"/>
    <property type="evidence" value="ECO:0007669"/>
    <property type="project" value="InterPro"/>
</dbReference>
<dbReference type="Proteomes" id="UP000006727">
    <property type="component" value="Chromosome 3"/>
</dbReference>
<evidence type="ECO:0000313" key="1">
    <source>
        <dbReference type="EMBL" id="PNR57171.1"/>
    </source>
</evidence>
<dbReference type="Gene3D" id="3.30.420.10">
    <property type="entry name" value="Ribonuclease H-like superfamily/Ribonuclease H"/>
    <property type="match status" value="1"/>
</dbReference>
<name>A0A2K1KTS2_PHYPA</name>
<dbReference type="EMBL" id="ABEU02000003">
    <property type="protein sequence ID" value="PNR57171.1"/>
    <property type="molecule type" value="Genomic_DNA"/>
</dbReference>
<dbReference type="AlphaFoldDB" id="A0A2K1KTS2"/>
<dbReference type="InterPro" id="IPR036397">
    <property type="entry name" value="RNaseH_sf"/>
</dbReference>
<dbReference type="EnsemblPlants" id="Pp3c3_9130V3.1">
    <property type="protein sequence ID" value="PAC:32945115.CDS.1"/>
    <property type="gene ID" value="Pp3c3_9130"/>
</dbReference>
<accession>A0A2K1KTS2</accession>
<organism evidence="1">
    <name type="scientific">Physcomitrium patens</name>
    <name type="common">Spreading-leaved earth moss</name>
    <name type="synonym">Physcomitrella patens</name>
    <dbReference type="NCBI Taxonomy" id="3218"/>
    <lineage>
        <taxon>Eukaryota</taxon>
        <taxon>Viridiplantae</taxon>
        <taxon>Streptophyta</taxon>
        <taxon>Embryophyta</taxon>
        <taxon>Bryophyta</taxon>
        <taxon>Bryophytina</taxon>
        <taxon>Bryopsida</taxon>
        <taxon>Funariidae</taxon>
        <taxon>Funariales</taxon>
        <taxon>Funariaceae</taxon>
        <taxon>Physcomitrium</taxon>
    </lineage>
</organism>
<dbReference type="InParanoid" id="A0A2K1KTS2"/>
<reference evidence="2" key="3">
    <citation type="submission" date="2020-12" db="UniProtKB">
        <authorList>
            <consortium name="EnsemblPlants"/>
        </authorList>
    </citation>
    <scope>IDENTIFICATION</scope>
</reference>
<reference evidence="1 3" key="2">
    <citation type="journal article" date="2018" name="Plant J.">
        <title>The Physcomitrella patens chromosome-scale assembly reveals moss genome structure and evolution.</title>
        <authorList>
            <person name="Lang D."/>
            <person name="Ullrich K.K."/>
            <person name="Murat F."/>
            <person name="Fuchs J."/>
            <person name="Jenkins J."/>
            <person name="Haas F.B."/>
            <person name="Piednoel M."/>
            <person name="Gundlach H."/>
            <person name="Van Bel M."/>
            <person name="Meyberg R."/>
            <person name="Vives C."/>
            <person name="Morata J."/>
            <person name="Symeonidi A."/>
            <person name="Hiss M."/>
            <person name="Muchero W."/>
            <person name="Kamisugi Y."/>
            <person name="Saleh O."/>
            <person name="Blanc G."/>
            <person name="Decker E.L."/>
            <person name="van Gessel N."/>
            <person name="Grimwood J."/>
            <person name="Hayes R.D."/>
            <person name="Graham S.W."/>
            <person name="Gunter L.E."/>
            <person name="McDaniel S.F."/>
            <person name="Hoernstein S.N.W."/>
            <person name="Larsson A."/>
            <person name="Li F.W."/>
            <person name="Perroud P.F."/>
            <person name="Phillips J."/>
            <person name="Ranjan P."/>
            <person name="Rokshar D.S."/>
            <person name="Rothfels C.J."/>
            <person name="Schneider L."/>
            <person name="Shu S."/>
            <person name="Stevenson D.W."/>
            <person name="Thummler F."/>
            <person name="Tillich M."/>
            <person name="Villarreal Aguilar J.C."/>
            <person name="Widiez T."/>
            <person name="Wong G.K."/>
            <person name="Wymore A."/>
            <person name="Zhang Y."/>
            <person name="Zimmer A.D."/>
            <person name="Quatrano R.S."/>
            <person name="Mayer K.F.X."/>
            <person name="Goodstein D."/>
            <person name="Casacuberta J.M."/>
            <person name="Vandepoele K."/>
            <person name="Reski R."/>
            <person name="Cuming A.C."/>
            <person name="Tuskan G.A."/>
            <person name="Maumus F."/>
            <person name="Salse J."/>
            <person name="Schmutz J."/>
            <person name="Rensing S.A."/>
        </authorList>
    </citation>
    <scope>NUCLEOTIDE SEQUENCE [LARGE SCALE GENOMIC DNA]</scope>
    <source>
        <strain evidence="2 3">cv. Gransden 2004</strain>
    </source>
</reference>
<evidence type="ECO:0000313" key="2">
    <source>
        <dbReference type="EnsemblPlants" id="PAC:32945115.CDS.1"/>
    </source>
</evidence>
<evidence type="ECO:0000313" key="3">
    <source>
        <dbReference type="Proteomes" id="UP000006727"/>
    </source>
</evidence>
<sequence length="58" mass="6888">MGWNEVGKIAEVERRMDAKQFVEILDKNLIPSIEEFGIFEEEMIFQQDNNFKHNSKLT</sequence>
<reference evidence="1 3" key="1">
    <citation type="journal article" date="2008" name="Science">
        <title>The Physcomitrella genome reveals evolutionary insights into the conquest of land by plants.</title>
        <authorList>
            <person name="Rensing S."/>
            <person name="Lang D."/>
            <person name="Zimmer A."/>
            <person name="Terry A."/>
            <person name="Salamov A."/>
            <person name="Shapiro H."/>
            <person name="Nishiyama T."/>
            <person name="Perroud P.-F."/>
            <person name="Lindquist E."/>
            <person name="Kamisugi Y."/>
            <person name="Tanahashi T."/>
            <person name="Sakakibara K."/>
            <person name="Fujita T."/>
            <person name="Oishi K."/>
            <person name="Shin-I T."/>
            <person name="Kuroki Y."/>
            <person name="Toyoda A."/>
            <person name="Suzuki Y."/>
            <person name="Hashimoto A."/>
            <person name="Yamaguchi K."/>
            <person name="Sugano A."/>
            <person name="Kohara Y."/>
            <person name="Fujiyama A."/>
            <person name="Anterola A."/>
            <person name="Aoki S."/>
            <person name="Ashton N."/>
            <person name="Barbazuk W.B."/>
            <person name="Barker E."/>
            <person name="Bennetzen J."/>
            <person name="Bezanilla M."/>
            <person name="Blankenship R."/>
            <person name="Cho S.H."/>
            <person name="Dutcher S."/>
            <person name="Estelle M."/>
            <person name="Fawcett J.A."/>
            <person name="Gundlach H."/>
            <person name="Hanada K."/>
            <person name="Heyl A."/>
            <person name="Hicks K.A."/>
            <person name="Hugh J."/>
            <person name="Lohr M."/>
            <person name="Mayer K."/>
            <person name="Melkozernov A."/>
            <person name="Murata T."/>
            <person name="Nelson D."/>
            <person name="Pils B."/>
            <person name="Prigge M."/>
            <person name="Reiss B."/>
            <person name="Renner T."/>
            <person name="Rombauts S."/>
            <person name="Rushton P."/>
            <person name="Sanderfoot A."/>
            <person name="Schween G."/>
            <person name="Shiu S.-H."/>
            <person name="Stueber K."/>
            <person name="Theodoulou F.L."/>
            <person name="Tu H."/>
            <person name="Van de Peer Y."/>
            <person name="Verrier P.J."/>
            <person name="Waters E."/>
            <person name="Wood A."/>
            <person name="Yang L."/>
            <person name="Cove D."/>
            <person name="Cuming A."/>
            <person name="Hasebe M."/>
            <person name="Lucas S."/>
            <person name="Mishler D.B."/>
            <person name="Reski R."/>
            <person name="Grigoriev I."/>
            <person name="Quatrano R.S."/>
            <person name="Boore J.L."/>
        </authorList>
    </citation>
    <scope>NUCLEOTIDE SEQUENCE [LARGE SCALE GENOMIC DNA]</scope>
    <source>
        <strain evidence="2 3">cv. Gransden 2004</strain>
    </source>
</reference>
<proteinExistence type="predicted"/>